<dbReference type="AlphaFoldDB" id="A0A5J4QHU8"/>
<reference evidence="1" key="1">
    <citation type="submission" date="2019-03" db="EMBL/GenBank/DDBJ databases">
        <title>Single cell metagenomics reveals metabolic interactions within the superorganism composed of flagellate Streblomastix strix and complex community of Bacteroidetes bacteria on its surface.</title>
        <authorList>
            <person name="Treitli S.C."/>
            <person name="Kolisko M."/>
            <person name="Husnik F."/>
            <person name="Keeling P."/>
            <person name="Hampl V."/>
        </authorList>
    </citation>
    <scope>NUCLEOTIDE SEQUENCE</scope>
    <source>
        <strain evidence="1">STM</strain>
    </source>
</reference>
<dbReference type="EMBL" id="SNRY01003596">
    <property type="protein sequence ID" value="KAA6320414.1"/>
    <property type="molecule type" value="Genomic_DNA"/>
</dbReference>
<gene>
    <name evidence="1" type="ORF">EZS27_029812</name>
</gene>
<evidence type="ECO:0000313" key="1">
    <source>
        <dbReference type="EMBL" id="KAA6320414.1"/>
    </source>
</evidence>
<proteinExistence type="predicted"/>
<sequence length="37" mass="4035">MQIKRLGITLAVAFFLVATTFAASNKSEMQSGMVKLM</sequence>
<accession>A0A5J4QHU8</accession>
<comment type="caution">
    <text evidence="1">The sequence shown here is derived from an EMBL/GenBank/DDBJ whole genome shotgun (WGS) entry which is preliminary data.</text>
</comment>
<name>A0A5J4QHU8_9ZZZZ</name>
<protein>
    <submittedName>
        <fullName evidence="1">Uncharacterized protein</fullName>
    </submittedName>
</protein>
<organism evidence="1">
    <name type="scientific">termite gut metagenome</name>
    <dbReference type="NCBI Taxonomy" id="433724"/>
    <lineage>
        <taxon>unclassified sequences</taxon>
        <taxon>metagenomes</taxon>
        <taxon>organismal metagenomes</taxon>
    </lineage>
</organism>